<dbReference type="PRINTS" id="PR00607">
    <property type="entry name" value="CYTCHROMECIE"/>
</dbReference>
<evidence type="ECO:0000313" key="10">
    <source>
        <dbReference type="Proteomes" id="UP001596270"/>
    </source>
</evidence>
<evidence type="ECO:0000256" key="7">
    <source>
        <dbReference type="SAM" id="Phobius"/>
    </source>
</evidence>
<feature type="transmembrane region" description="Helical" evidence="7">
    <location>
        <begin position="24"/>
        <end position="47"/>
    </location>
</feature>
<accession>A0ABW1U136</accession>
<dbReference type="Pfam" id="PF13442">
    <property type="entry name" value="Cytochrome_CBB3"/>
    <property type="match status" value="2"/>
</dbReference>
<dbReference type="InterPro" id="IPR002323">
    <property type="entry name" value="Cyt_CIE"/>
</dbReference>
<evidence type="ECO:0000313" key="9">
    <source>
        <dbReference type="EMBL" id="MFC6282787.1"/>
    </source>
</evidence>
<evidence type="ECO:0000256" key="6">
    <source>
        <dbReference type="PROSITE-ProRule" id="PRU00433"/>
    </source>
</evidence>
<feature type="domain" description="Cytochrome c" evidence="8">
    <location>
        <begin position="80"/>
        <end position="159"/>
    </location>
</feature>
<keyword evidence="5 6" id="KW-0408">Iron</keyword>
<dbReference type="InterPro" id="IPR036909">
    <property type="entry name" value="Cyt_c-like_dom_sf"/>
</dbReference>
<keyword evidence="7" id="KW-0472">Membrane</keyword>
<proteinExistence type="predicted"/>
<evidence type="ECO:0000256" key="4">
    <source>
        <dbReference type="ARBA" id="ARBA00022982"/>
    </source>
</evidence>
<gene>
    <name evidence="9" type="ORF">ACFQND_16290</name>
</gene>
<dbReference type="PROSITE" id="PS51007">
    <property type="entry name" value="CYTC"/>
    <property type="match status" value="2"/>
</dbReference>
<dbReference type="EMBL" id="JBHSRS010000080">
    <property type="protein sequence ID" value="MFC6282787.1"/>
    <property type="molecule type" value="Genomic_DNA"/>
</dbReference>
<organism evidence="9 10">
    <name type="scientific">Polaromonas aquatica</name>
    <dbReference type="NCBI Taxonomy" id="332657"/>
    <lineage>
        <taxon>Bacteria</taxon>
        <taxon>Pseudomonadati</taxon>
        <taxon>Pseudomonadota</taxon>
        <taxon>Betaproteobacteria</taxon>
        <taxon>Burkholderiales</taxon>
        <taxon>Comamonadaceae</taxon>
        <taxon>Polaromonas</taxon>
    </lineage>
</organism>
<evidence type="ECO:0000256" key="5">
    <source>
        <dbReference type="ARBA" id="ARBA00023004"/>
    </source>
</evidence>
<evidence type="ECO:0000256" key="3">
    <source>
        <dbReference type="ARBA" id="ARBA00022723"/>
    </source>
</evidence>
<keyword evidence="7" id="KW-1133">Transmembrane helix</keyword>
<keyword evidence="1" id="KW-0813">Transport</keyword>
<dbReference type="RefSeq" id="WP_371439254.1">
    <property type="nucleotide sequence ID" value="NZ_JBHSRS010000080.1"/>
</dbReference>
<dbReference type="SUPFAM" id="SSF46626">
    <property type="entry name" value="Cytochrome c"/>
    <property type="match status" value="2"/>
</dbReference>
<dbReference type="Proteomes" id="UP001596270">
    <property type="component" value="Unassembled WGS sequence"/>
</dbReference>
<keyword evidence="10" id="KW-1185">Reference proteome</keyword>
<keyword evidence="4" id="KW-0249">Electron transport</keyword>
<name>A0ABW1U136_9BURK</name>
<keyword evidence="7" id="KW-0812">Transmembrane</keyword>
<dbReference type="PANTHER" id="PTHR40942:SF4">
    <property type="entry name" value="CYTOCHROME C5"/>
    <property type="match status" value="1"/>
</dbReference>
<protein>
    <submittedName>
        <fullName evidence="9">Cytochrome c5 family protein</fullName>
    </submittedName>
</protein>
<reference evidence="10" key="1">
    <citation type="journal article" date="2019" name="Int. J. Syst. Evol. Microbiol.">
        <title>The Global Catalogue of Microorganisms (GCM) 10K type strain sequencing project: providing services to taxonomists for standard genome sequencing and annotation.</title>
        <authorList>
            <consortium name="The Broad Institute Genomics Platform"/>
            <consortium name="The Broad Institute Genome Sequencing Center for Infectious Disease"/>
            <person name="Wu L."/>
            <person name="Ma J."/>
        </authorList>
    </citation>
    <scope>NUCLEOTIDE SEQUENCE [LARGE SCALE GENOMIC DNA]</scope>
    <source>
        <strain evidence="10">CCUG 39402</strain>
    </source>
</reference>
<dbReference type="PANTHER" id="PTHR40942">
    <property type="match status" value="1"/>
</dbReference>
<sequence>MSANDHTTAHEEAHTGPIKTPKQLLAAVFFSFVIPIFGIIGLVYYVASANKTAPGAVDTEKAVAQRIQKIGAVEIRDANRPLKAGEEVYKAQCAACHATGAAGAPKFGDVAAWAPRIKTGFEALWNSALKGKGAMGAQGGGDFADTEIGRAVVYMTAAAGGKFAEPAAPVAAASAPADATAAAGPSADVLAALAAANKSAAPAAGGNAVPALYTQTCAVCHAAGVAGAPKLGDKAAWGPRLGDGVDGMAAIAIKGKGAMPPKGGSTASDAEIKAVVQYMANAVK</sequence>
<comment type="caution">
    <text evidence="9">The sequence shown here is derived from an EMBL/GenBank/DDBJ whole genome shotgun (WGS) entry which is preliminary data.</text>
</comment>
<evidence type="ECO:0000259" key="8">
    <source>
        <dbReference type="PROSITE" id="PS51007"/>
    </source>
</evidence>
<feature type="domain" description="Cytochrome c" evidence="8">
    <location>
        <begin position="201"/>
        <end position="283"/>
    </location>
</feature>
<evidence type="ECO:0000256" key="2">
    <source>
        <dbReference type="ARBA" id="ARBA00022617"/>
    </source>
</evidence>
<dbReference type="Gene3D" id="1.10.760.10">
    <property type="entry name" value="Cytochrome c-like domain"/>
    <property type="match status" value="2"/>
</dbReference>
<evidence type="ECO:0000256" key="1">
    <source>
        <dbReference type="ARBA" id="ARBA00022448"/>
    </source>
</evidence>
<keyword evidence="3 6" id="KW-0479">Metal-binding</keyword>
<keyword evidence="2 6" id="KW-0349">Heme</keyword>
<dbReference type="InterPro" id="IPR009056">
    <property type="entry name" value="Cyt_c-like_dom"/>
</dbReference>